<name>A0A1I3PAT3_9ACTN</name>
<protein>
    <submittedName>
        <fullName evidence="6">Transcriptional regulator, TetR family</fullName>
    </submittedName>
</protein>
<keyword evidence="1" id="KW-0805">Transcription regulation</keyword>
<dbReference type="GO" id="GO:0003700">
    <property type="term" value="F:DNA-binding transcription factor activity"/>
    <property type="evidence" value="ECO:0007669"/>
    <property type="project" value="TreeGrafter"/>
</dbReference>
<dbReference type="GO" id="GO:0000976">
    <property type="term" value="F:transcription cis-regulatory region binding"/>
    <property type="evidence" value="ECO:0007669"/>
    <property type="project" value="TreeGrafter"/>
</dbReference>
<dbReference type="Proteomes" id="UP000198649">
    <property type="component" value="Unassembled WGS sequence"/>
</dbReference>
<dbReference type="Gene3D" id="1.10.357.10">
    <property type="entry name" value="Tetracycline Repressor, domain 2"/>
    <property type="match status" value="1"/>
</dbReference>
<dbReference type="EMBL" id="FOQG01000020">
    <property type="protein sequence ID" value="SFJ18531.1"/>
    <property type="molecule type" value="Genomic_DNA"/>
</dbReference>
<organism evidence="6 7">
    <name type="scientific">Nocardioides psychrotolerans</name>
    <dbReference type="NCBI Taxonomy" id="1005945"/>
    <lineage>
        <taxon>Bacteria</taxon>
        <taxon>Bacillati</taxon>
        <taxon>Actinomycetota</taxon>
        <taxon>Actinomycetes</taxon>
        <taxon>Propionibacteriales</taxon>
        <taxon>Nocardioidaceae</taxon>
        <taxon>Nocardioides</taxon>
    </lineage>
</organism>
<gene>
    <name evidence="6" type="ORF">SAMN05216561_12022</name>
</gene>
<evidence type="ECO:0000256" key="1">
    <source>
        <dbReference type="ARBA" id="ARBA00023015"/>
    </source>
</evidence>
<keyword evidence="2 4" id="KW-0238">DNA-binding</keyword>
<dbReference type="STRING" id="1005945.SAMN05216561_12022"/>
<dbReference type="Pfam" id="PF00440">
    <property type="entry name" value="TetR_N"/>
    <property type="match status" value="1"/>
</dbReference>
<dbReference type="SUPFAM" id="SSF48498">
    <property type="entry name" value="Tetracyclin repressor-like, C-terminal domain"/>
    <property type="match status" value="1"/>
</dbReference>
<evidence type="ECO:0000256" key="3">
    <source>
        <dbReference type="ARBA" id="ARBA00023163"/>
    </source>
</evidence>
<dbReference type="PRINTS" id="PR00455">
    <property type="entry name" value="HTHTETR"/>
</dbReference>
<dbReference type="InterPro" id="IPR036271">
    <property type="entry name" value="Tet_transcr_reg_TetR-rel_C_sf"/>
</dbReference>
<dbReference type="PANTHER" id="PTHR30055">
    <property type="entry name" value="HTH-TYPE TRANSCRIPTIONAL REGULATOR RUTR"/>
    <property type="match status" value="1"/>
</dbReference>
<evidence type="ECO:0000313" key="6">
    <source>
        <dbReference type="EMBL" id="SFJ18531.1"/>
    </source>
</evidence>
<feature type="domain" description="HTH tetR-type" evidence="5">
    <location>
        <begin position="6"/>
        <end position="65"/>
    </location>
</feature>
<feature type="DNA-binding region" description="H-T-H motif" evidence="4">
    <location>
        <begin position="28"/>
        <end position="47"/>
    </location>
</feature>
<dbReference type="InterPro" id="IPR001647">
    <property type="entry name" value="HTH_TetR"/>
</dbReference>
<keyword evidence="3" id="KW-0804">Transcription</keyword>
<dbReference type="SUPFAM" id="SSF46689">
    <property type="entry name" value="Homeodomain-like"/>
    <property type="match status" value="1"/>
</dbReference>
<dbReference type="PROSITE" id="PS50977">
    <property type="entry name" value="HTH_TETR_2"/>
    <property type="match status" value="1"/>
</dbReference>
<reference evidence="6 7" key="1">
    <citation type="submission" date="2016-10" db="EMBL/GenBank/DDBJ databases">
        <authorList>
            <person name="de Groot N.N."/>
        </authorList>
    </citation>
    <scope>NUCLEOTIDE SEQUENCE [LARGE SCALE GENOMIC DNA]</scope>
    <source>
        <strain evidence="6 7">CGMCC 1.11156</strain>
    </source>
</reference>
<evidence type="ECO:0000256" key="4">
    <source>
        <dbReference type="PROSITE-ProRule" id="PRU00335"/>
    </source>
</evidence>
<sequence length="215" mass="23252">MTVGRKQRRERLLAAAQKAVAEHGADVRLKDVAQVAGLTSGAILYHFPDIQTLLVEANRAGMERFYDQRLKAISGSITPDRKLVVTIASGLPRDSEDEAVRLLCELGGAAGRYPRYAAMLTSLYDRQVAMYQVLLEDGAASGVFTLAQPSQTVARNIVALEDAYGYRMVARHSTIDHAAATQLILDYARLATGHLLDQPDPVGLDHTVPDAGVPA</sequence>
<evidence type="ECO:0000256" key="2">
    <source>
        <dbReference type="ARBA" id="ARBA00023125"/>
    </source>
</evidence>
<keyword evidence="7" id="KW-1185">Reference proteome</keyword>
<dbReference type="InterPro" id="IPR050109">
    <property type="entry name" value="HTH-type_TetR-like_transc_reg"/>
</dbReference>
<proteinExistence type="predicted"/>
<evidence type="ECO:0000313" key="7">
    <source>
        <dbReference type="Proteomes" id="UP000198649"/>
    </source>
</evidence>
<dbReference type="RefSeq" id="WP_091116683.1">
    <property type="nucleotide sequence ID" value="NZ_BKAF01000025.1"/>
</dbReference>
<dbReference type="OrthoDB" id="3288227at2"/>
<accession>A0A1I3PAT3</accession>
<dbReference type="PANTHER" id="PTHR30055:SF234">
    <property type="entry name" value="HTH-TYPE TRANSCRIPTIONAL REGULATOR BETI"/>
    <property type="match status" value="1"/>
</dbReference>
<dbReference type="AlphaFoldDB" id="A0A1I3PAT3"/>
<evidence type="ECO:0000259" key="5">
    <source>
        <dbReference type="PROSITE" id="PS50977"/>
    </source>
</evidence>
<dbReference type="InterPro" id="IPR009057">
    <property type="entry name" value="Homeodomain-like_sf"/>
</dbReference>